<reference evidence="3" key="1">
    <citation type="submission" date="2013-10" db="EMBL/GenBank/DDBJ databases">
        <title>Genomic analysis of the causative agents of coccidiosis in chickens.</title>
        <authorList>
            <person name="Reid A.J."/>
            <person name="Blake D."/>
            <person name="Billington K."/>
            <person name="Browne H."/>
            <person name="Dunn M."/>
            <person name="Hung S."/>
            <person name="Kawahara F."/>
            <person name="Miranda-Saavedra D."/>
            <person name="Mourier T."/>
            <person name="Nagra H."/>
            <person name="Otto T.D."/>
            <person name="Rawlings N."/>
            <person name="Sanchez A."/>
            <person name="Sanders M."/>
            <person name="Subramaniam C."/>
            <person name="Tay Y."/>
            <person name="Dear P."/>
            <person name="Doerig C."/>
            <person name="Gruber A."/>
            <person name="Parkinson J."/>
            <person name="Shirley M."/>
            <person name="Wan K.L."/>
            <person name="Berriman M."/>
            <person name="Tomley F."/>
            <person name="Pain A."/>
        </authorList>
    </citation>
    <scope>NUCLEOTIDE SEQUENCE</scope>
    <source>
        <strain evidence="3">Houghton</strain>
    </source>
</reference>
<keyword evidence="4" id="KW-1185">Reference proteome</keyword>
<feature type="compositionally biased region" description="Low complexity" evidence="1">
    <location>
        <begin position="89"/>
        <end position="100"/>
    </location>
</feature>
<proteinExistence type="predicted"/>
<dbReference type="Pfam" id="PF06974">
    <property type="entry name" value="WS_DGAT_C"/>
    <property type="match status" value="1"/>
</dbReference>
<dbReference type="PANTHER" id="PTHR31650">
    <property type="entry name" value="O-ACYLTRANSFERASE (WSD1-LIKE) FAMILY PROTEIN"/>
    <property type="match status" value="1"/>
</dbReference>
<dbReference type="RefSeq" id="XP_013250156.1">
    <property type="nucleotide sequence ID" value="XM_013394702.1"/>
</dbReference>
<feature type="compositionally biased region" description="Polar residues" evidence="1">
    <location>
        <begin position="78"/>
        <end position="88"/>
    </location>
</feature>
<dbReference type="GO" id="GO:0019432">
    <property type="term" value="P:triglyceride biosynthetic process"/>
    <property type="evidence" value="ECO:0007669"/>
    <property type="project" value="TreeGrafter"/>
</dbReference>
<dbReference type="EMBL" id="HG671081">
    <property type="protein sequence ID" value="CDI79775.1"/>
    <property type="molecule type" value="Genomic_DNA"/>
</dbReference>
<feature type="compositionally biased region" description="Basic residues" evidence="1">
    <location>
        <begin position="239"/>
        <end position="249"/>
    </location>
</feature>
<feature type="compositionally biased region" description="Low complexity" evidence="1">
    <location>
        <begin position="285"/>
        <end position="298"/>
    </location>
</feature>
<dbReference type="OrthoDB" id="619536at2759"/>
<feature type="compositionally biased region" description="Basic and acidic residues" evidence="1">
    <location>
        <begin position="250"/>
        <end position="281"/>
    </location>
</feature>
<dbReference type="OMA" id="CNCLMDE"/>
<feature type="compositionally biased region" description="Low complexity" evidence="1">
    <location>
        <begin position="751"/>
        <end position="762"/>
    </location>
</feature>
<sequence length="1091" mass="120709">MLSHLFRIVQGSKIQGFCRSRDDSGDVGGGNNSFNAFSQPCQREKQRDNCAQHGVQGGAKRRMFGLLKLHSNCPSKDALTTSLGSPHKSSTTQGSDTSSTARKDPSAGHIRWESAYELQDGNCRTESSSSSSSISNSNSNKSSELYCPACGELGGALLCHECGPRPDNSFLIHYRRSYMYAALDAILTIAEFIQRSFRRLLPKYFCTGGGKSEANAEAGGAAAKQNNTATSYREEKAAAHRGVRRRQLKGHQEKGSSNADRHNPADEHQRDVQQRRAERSTETSQQQLPLQQQKQLNKQGLPSLRESKKVTYKFWATVNFLEDLFVSFSLRHPLLVWVSWSLLSIGFYCVLNCMLWPLLIVLFVYRRVRFYAWGVVVRWRRSIVFSDDLLARLQQQMKTCSRSGMLLPLPVPRRFGTKDGPIEVLSLMESQEKLFFSMPWMAVTGFAYCERLSFQELCMAITQKLLRPKTEFACLANCAGGSNFLDQLPLSAFLHPRLLAKVQRVMGRYCWVRQPGFQVSQQVVKCTKKGIDVLRQQHCAARQDTEAGADKGNRNSSCSCRSTSECNCLMDETDVLCLVNEAQAQPLDPMKPLWQFLYLENVILPPNPVENPLQKERIGSAVLFRMHHAVGDGISITRMFLKDFLCSAPAHPGCSVNDKPLYHTDAAEQAFLPEKVAFNTNERGAGGASSYQSSTSASNDAVCIAQACDSGSPVSAASTSTIWTVSGLSLKASAEGNDSEKCVLRSSQEEAPSGSAAPGATAPAATQAAASAGFGVVAAAQVGAPQKPPISICSIPNTVFWRFLVAARFALQLPFYGAGMAMLLSYDELLKAPRSGSANRTRIASPICLPLQELKDLKTRLTAALAQQQQQQQQTHAEHTTNEATANSRLLSRLVKYSRNAGGTKGKNNGIRLTLNDIFATCIVGGYYRCTTQQELEERQKALNSGVSTDTKKPLNASLRKEQMNFVVPVNLRHAEEEAMDLRNRFASLIIQMPITPQGDSLQRMRGVHAALRRSLRSFALPMVMCLERWLYATWPDLLMAYFLRLTHKISVIFSSVIGPAALPYMYCSRIQRMHFVVPQPGEVSQLKFLL</sequence>
<dbReference type="GO" id="GO:0005886">
    <property type="term" value="C:plasma membrane"/>
    <property type="evidence" value="ECO:0007669"/>
    <property type="project" value="TreeGrafter"/>
</dbReference>
<feature type="compositionally biased region" description="Low complexity" evidence="1">
    <location>
        <begin position="215"/>
        <end position="224"/>
    </location>
</feature>
<feature type="compositionally biased region" description="Low complexity" evidence="1">
    <location>
        <begin position="127"/>
        <end position="141"/>
    </location>
</feature>
<dbReference type="InterPro" id="IPR009721">
    <property type="entry name" value="O-acyltransferase_WSD1_C"/>
</dbReference>
<dbReference type="Proteomes" id="UP000018050">
    <property type="component" value="Unassembled WGS sequence"/>
</dbReference>
<feature type="region of interest" description="Disordered" evidence="1">
    <location>
        <begin position="739"/>
        <end position="762"/>
    </location>
</feature>
<dbReference type="PANTHER" id="PTHR31650:SF1">
    <property type="entry name" value="WAX ESTER SYNTHASE_DIACYLGLYCEROL ACYLTRANSFERASE 4-RELATED"/>
    <property type="match status" value="1"/>
</dbReference>
<dbReference type="GO" id="GO:0008374">
    <property type="term" value="F:O-acyltransferase activity"/>
    <property type="evidence" value="ECO:0007669"/>
    <property type="project" value="InterPro"/>
</dbReference>
<evidence type="ECO:0000256" key="1">
    <source>
        <dbReference type="SAM" id="MobiDB-lite"/>
    </source>
</evidence>
<feature type="domain" description="O-acyltransferase WSD1 C-terminal" evidence="2">
    <location>
        <begin position="984"/>
        <end position="1083"/>
    </location>
</feature>
<protein>
    <recommendedName>
        <fullName evidence="2">O-acyltransferase WSD1 C-terminal domain-containing protein</fullName>
    </recommendedName>
</protein>
<evidence type="ECO:0000313" key="3">
    <source>
        <dbReference type="EMBL" id="CDI79775.1"/>
    </source>
</evidence>
<reference evidence="3" key="2">
    <citation type="submission" date="2013-10" db="EMBL/GenBank/DDBJ databases">
        <authorList>
            <person name="Aslett M."/>
        </authorList>
    </citation>
    <scope>NUCLEOTIDE SEQUENCE</scope>
    <source>
        <strain evidence="3">Houghton</strain>
    </source>
</reference>
<dbReference type="GeneID" id="25269296"/>
<organism evidence="3 4">
    <name type="scientific">Eimeria acervulina</name>
    <name type="common">Coccidian parasite</name>
    <dbReference type="NCBI Taxonomy" id="5801"/>
    <lineage>
        <taxon>Eukaryota</taxon>
        <taxon>Sar</taxon>
        <taxon>Alveolata</taxon>
        <taxon>Apicomplexa</taxon>
        <taxon>Conoidasida</taxon>
        <taxon>Coccidia</taxon>
        <taxon>Eucoccidiorida</taxon>
        <taxon>Eimeriorina</taxon>
        <taxon>Eimeriidae</taxon>
        <taxon>Eimeria</taxon>
    </lineage>
</organism>
<dbReference type="VEuPathDB" id="ToxoDB:EAH_00012260"/>
<feature type="compositionally biased region" description="Basic and acidic residues" evidence="1">
    <location>
        <begin position="101"/>
        <end position="114"/>
    </location>
</feature>
<feature type="region of interest" description="Disordered" evidence="1">
    <location>
        <begin position="215"/>
        <end position="298"/>
    </location>
</feature>
<dbReference type="AlphaFoldDB" id="U6GHX9"/>
<evidence type="ECO:0000259" key="2">
    <source>
        <dbReference type="Pfam" id="PF06974"/>
    </source>
</evidence>
<accession>U6GHX9</accession>
<name>U6GHX9_EIMAC</name>
<dbReference type="InterPro" id="IPR045034">
    <property type="entry name" value="O-acyltransferase_WSD1-like"/>
</dbReference>
<feature type="region of interest" description="Disordered" evidence="1">
    <location>
        <begin position="78"/>
        <end position="141"/>
    </location>
</feature>
<evidence type="ECO:0000313" key="4">
    <source>
        <dbReference type="Proteomes" id="UP000018050"/>
    </source>
</evidence>
<gene>
    <name evidence="3" type="ORF">EAH_00012260</name>
</gene>